<dbReference type="AlphaFoldDB" id="A0A9W8NHU9"/>
<evidence type="ECO:0000313" key="1">
    <source>
        <dbReference type="EMBL" id="KAJ3576258.1"/>
    </source>
</evidence>
<dbReference type="Proteomes" id="UP001148614">
    <property type="component" value="Unassembled WGS sequence"/>
</dbReference>
<evidence type="ECO:0000313" key="2">
    <source>
        <dbReference type="Proteomes" id="UP001148614"/>
    </source>
</evidence>
<organism evidence="1 2">
    <name type="scientific">Xylaria arbuscula</name>
    <dbReference type="NCBI Taxonomy" id="114810"/>
    <lineage>
        <taxon>Eukaryota</taxon>
        <taxon>Fungi</taxon>
        <taxon>Dikarya</taxon>
        <taxon>Ascomycota</taxon>
        <taxon>Pezizomycotina</taxon>
        <taxon>Sordariomycetes</taxon>
        <taxon>Xylariomycetidae</taxon>
        <taxon>Xylariales</taxon>
        <taxon>Xylariaceae</taxon>
        <taxon>Xylaria</taxon>
    </lineage>
</organism>
<protein>
    <submittedName>
        <fullName evidence="1">Uncharacterized protein</fullName>
    </submittedName>
</protein>
<sequence>MTIDSMQFLAVSTALNYPAFVFSGYLELYSITVTQQYQCIASSGMDQQFKFKMTFYNVSLLIYRDNASGEREILARPYLLSDKGLDSFGIERLIVGPTVSSSKHAKEAQTFLAPSNIQFEALLGFRNTINEWGYKWIPISSIDQIWLTPIIEVPGQALRLILGVE</sequence>
<keyword evidence="2" id="KW-1185">Reference proteome</keyword>
<comment type="caution">
    <text evidence="1">The sequence shown here is derived from an EMBL/GenBank/DDBJ whole genome shotgun (WGS) entry which is preliminary data.</text>
</comment>
<name>A0A9W8NHU9_9PEZI</name>
<reference evidence="1" key="1">
    <citation type="submission" date="2022-07" db="EMBL/GenBank/DDBJ databases">
        <title>Genome Sequence of Xylaria arbuscula.</title>
        <authorList>
            <person name="Buettner E."/>
        </authorList>
    </citation>
    <scope>NUCLEOTIDE SEQUENCE</scope>
    <source>
        <strain evidence="1">VT107</strain>
    </source>
</reference>
<dbReference type="EMBL" id="JANPWZ010000486">
    <property type="protein sequence ID" value="KAJ3576258.1"/>
    <property type="molecule type" value="Genomic_DNA"/>
</dbReference>
<proteinExistence type="predicted"/>
<gene>
    <name evidence="1" type="ORF">NPX13_g3759</name>
</gene>
<accession>A0A9W8NHU9</accession>